<dbReference type="AlphaFoldDB" id="L0PDK2"/>
<evidence type="ECO:0000313" key="3">
    <source>
        <dbReference type="Proteomes" id="UP000010422"/>
    </source>
</evidence>
<organism evidence="3">
    <name type="scientific">Pneumocystis jirovecii</name>
    <name type="common">Human pneumocystis pneumonia agent</name>
    <dbReference type="NCBI Taxonomy" id="42068"/>
    <lineage>
        <taxon>Eukaryota</taxon>
        <taxon>Fungi</taxon>
        <taxon>Dikarya</taxon>
        <taxon>Ascomycota</taxon>
        <taxon>Taphrinomycotina</taxon>
        <taxon>Pneumocystomycetes</taxon>
        <taxon>Pneumocystaceae</taxon>
        <taxon>Pneumocystis</taxon>
    </lineage>
</organism>
<feature type="domain" description="Nucleotide exchange factor Fes1" evidence="1">
    <location>
        <begin position="6"/>
        <end position="84"/>
    </location>
</feature>
<sequence length="102" mass="11568">MTNLGKLLDFSTRLHKKNSEPVSPDAFRSNLDPELIDHILGKDDAVLMKDAMAIITDSSQSLENRKIAFENLEMLIENIYNAKNTILFFPISYADSLQILKI</sequence>
<gene>
    <name evidence="2" type="ORF">PNEJI1_001413</name>
</gene>
<name>L0PDK2_PNEJI</name>
<evidence type="ECO:0000259" key="1">
    <source>
        <dbReference type="Pfam" id="PF08609"/>
    </source>
</evidence>
<reference evidence="2 3" key="1">
    <citation type="journal article" date="2012" name="MBio">
        <title>De novo assembly of the Pneumocystis jirovecii genome from a single bronchoalveolar lavage fluid specimen from a patient.</title>
        <authorList>
            <person name="Cisse O.H."/>
            <person name="Pagni M."/>
            <person name="Hauser P.M."/>
        </authorList>
    </citation>
    <scope>NUCLEOTIDE SEQUENCE [LARGE SCALE GENOMIC DNA]</scope>
    <source>
        <strain evidence="2 3">SE8</strain>
    </source>
</reference>
<accession>L0PDK2</accession>
<protein>
    <recommendedName>
        <fullName evidence="1">Nucleotide exchange factor Fes1 domain-containing protein</fullName>
    </recommendedName>
</protein>
<dbReference type="InParanoid" id="L0PDK2"/>
<dbReference type="EMBL" id="CAKM01000245">
    <property type="protein sequence ID" value="CCJ30307.1"/>
    <property type="molecule type" value="Genomic_DNA"/>
</dbReference>
<dbReference type="InterPro" id="IPR013918">
    <property type="entry name" value="Nucleotide_exch_fac_Fes1"/>
</dbReference>
<dbReference type="STRING" id="1209962.L0PDK2"/>
<dbReference type="Pfam" id="PF08609">
    <property type="entry name" value="Fes1"/>
    <property type="match status" value="1"/>
</dbReference>
<dbReference type="Proteomes" id="UP000010422">
    <property type="component" value="Unassembled WGS sequence"/>
</dbReference>
<comment type="caution">
    <text evidence="2">The sequence shown here is derived from an EMBL/GenBank/DDBJ whole genome shotgun (WGS) entry which is preliminary data.</text>
</comment>
<evidence type="ECO:0000313" key="2">
    <source>
        <dbReference type="EMBL" id="CCJ30307.1"/>
    </source>
</evidence>
<proteinExistence type="predicted"/>
<dbReference type="VEuPathDB" id="FungiDB:PNEJI1_001413"/>